<reference evidence="1 2" key="1">
    <citation type="journal article" date="2014" name="Genome Announc.">
        <title>Draft Genome Sequence of Geobacillus thermopakistaniensis Strain MAS1.</title>
        <authorList>
            <person name="Siddiqui M.A."/>
            <person name="Rashid N."/>
            <person name="Ayyampalayam S."/>
            <person name="Whitman W.B."/>
        </authorList>
    </citation>
    <scope>NUCLEOTIDE SEQUENCE [LARGE SCALE GENOMIC DNA]</scope>
    <source>
        <strain evidence="1 2">MAS1</strain>
    </source>
</reference>
<name>A0A7U9J9X0_GEOTM</name>
<dbReference type="Proteomes" id="UP000018339">
    <property type="component" value="Unassembled WGS sequence"/>
</dbReference>
<evidence type="ECO:0000313" key="2">
    <source>
        <dbReference type="Proteomes" id="UP000018339"/>
    </source>
</evidence>
<keyword evidence="2" id="KW-1185">Reference proteome</keyword>
<organism evidence="1 2">
    <name type="scientific">Geobacillus thermopakistaniensis (strain MAS1)</name>
    <dbReference type="NCBI Taxonomy" id="1408282"/>
    <lineage>
        <taxon>Bacteria</taxon>
        <taxon>Bacillati</taxon>
        <taxon>Bacillota</taxon>
        <taxon>Bacilli</taxon>
        <taxon>Bacillales</taxon>
        <taxon>Anoxybacillaceae</taxon>
        <taxon>Geobacillus</taxon>
    </lineage>
</organism>
<evidence type="ECO:0000313" key="1">
    <source>
        <dbReference type="EMBL" id="ESU71690.1"/>
    </source>
</evidence>
<dbReference type="EMBL" id="AYSF01000057">
    <property type="protein sequence ID" value="ESU71690.1"/>
    <property type="molecule type" value="Genomic_DNA"/>
</dbReference>
<gene>
    <name evidence="1" type="ORF">T260_12040</name>
</gene>
<proteinExistence type="predicted"/>
<sequence>MDAIRNFIVFIQMLVAKIIEGRRQPGRKKLLTSLSNDDIF</sequence>
<dbReference type="AlphaFoldDB" id="A0A7U9J9X0"/>
<accession>A0A7U9J9X0</accession>
<comment type="caution">
    <text evidence="1">The sequence shown here is derived from an EMBL/GenBank/DDBJ whole genome shotgun (WGS) entry which is preliminary data.</text>
</comment>
<protein>
    <submittedName>
        <fullName evidence="1">Uncharacterized protein</fullName>
    </submittedName>
</protein>